<dbReference type="Proteomes" id="UP000682733">
    <property type="component" value="Unassembled WGS sequence"/>
</dbReference>
<dbReference type="AlphaFoldDB" id="A0A8S2YHR3"/>
<evidence type="ECO:0000313" key="1">
    <source>
        <dbReference type="EMBL" id="CAF4563310.1"/>
    </source>
</evidence>
<sequence length="125" mass="13792">KESKTFEPYLCVSLPIPQKIVKAVFVTVVFLNQSPKQLQIGLCLPITNSVKDVRQAIAQHSNLEPNDLALVEIKSNGFSQLFHDSEPMSHLNQDVHAIQFYSQTVQQPSTIDNIIPSASSIPGPP</sequence>
<comment type="caution">
    <text evidence="1">The sequence shown here is derived from an EMBL/GenBank/DDBJ whole genome shotgun (WGS) entry which is preliminary data.</text>
</comment>
<evidence type="ECO:0000313" key="2">
    <source>
        <dbReference type="Proteomes" id="UP000682733"/>
    </source>
</evidence>
<name>A0A8S2YHR3_9BILA</name>
<gene>
    <name evidence="1" type="ORF">TMI583_LOCUS49981</name>
</gene>
<organism evidence="1 2">
    <name type="scientific">Didymodactylos carnosus</name>
    <dbReference type="NCBI Taxonomy" id="1234261"/>
    <lineage>
        <taxon>Eukaryota</taxon>
        <taxon>Metazoa</taxon>
        <taxon>Spiralia</taxon>
        <taxon>Gnathifera</taxon>
        <taxon>Rotifera</taxon>
        <taxon>Eurotatoria</taxon>
        <taxon>Bdelloidea</taxon>
        <taxon>Philodinida</taxon>
        <taxon>Philodinidae</taxon>
        <taxon>Didymodactylos</taxon>
    </lineage>
</organism>
<accession>A0A8S2YHR3</accession>
<feature type="non-terminal residue" evidence="1">
    <location>
        <position position="1"/>
    </location>
</feature>
<reference evidence="1" key="1">
    <citation type="submission" date="2021-02" db="EMBL/GenBank/DDBJ databases">
        <authorList>
            <person name="Nowell W R."/>
        </authorList>
    </citation>
    <scope>NUCLEOTIDE SEQUENCE</scope>
</reference>
<protein>
    <submittedName>
        <fullName evidence="1">Uncharacterized protein</fullName>
    </submittedName>
</protein>
<feature type="non-terminal residue" evidence="1">
    <location>
        <position position="125"/>
    </location>
</feature>
<dbReference type="EMBL" id="CAJOBA010114456">
    <property type="protein sequence ID" value="CAF4563310.1"/>
    <property type="molecule type" value="Genomic_DNA"/>
</dbReference>
<proteinExistence type="predicted"/>